<dbReference type="GO" id="GO:0062129">
    <property type="term" value="C:chitin-based extracellular matrix"/>
    <property type="evidence" value="ECO:0007669"/>
    <property type="project" value="TreeGrafter"/>
</dbReference>
<dbReference type="OrthoDB" id="6428661at2759"/>
<evidence type="ECO:0000313" key="3">
    <source>
        <dbReference type="Proteomes" id="UP000886998"/>
    </source>
</evidence>
<keyword evidence="3" id="KW-1185">Reference proteome</keyword>
<dbReference type="PANTHER" id="PTHR10380">
    <property type="entry name" value="CUTICLE PROTEIN"/>
    <property type="match status" value="1"/>
</dbReference>
<sequence>MDIVNAGTSFYGFRAIDKILNPVESIKHVETVALVLAFAVAAIAHPYGEPYPLEPPYPVEDGHHNPQPYAFGYSVKDHHGEQHREETGDGAGGVKGSYGFKDDRGVSREVVYIADKAGFRPVIKTNEHGTAHQDPAATKLDSSAHPYFGGAGAKDAFRSHVLPAEPAAHAVPYAGVSHAGPLHGGIKGYDNRVGIH</sequence>
<proteinExistence type="predicted"/>
<dbReference type="Proteomes" id="UP000886998">
    <property type="component" value="Unassembled WGS sequence"/>
</dbReference>
<dbReference type="AlphaFoldDB" id="A0A8X7C905"/>
<reference evidence="2" key="1">
    <citation type="submission" date="2020-08" db="EMBL/GenBank/DDBJ databases">
        <title>Multicomponent nature underlies the extraordinary mechanical properties of spider dragline silk.</title>
        <authorList>
            <person name="Kono N."/>
            <person name="Nakamura H."/>
            <person name="Mori M."/>
            <person name="Yoshida Y."/>
            <person name="Ohtoshi R."/>
            <person name="Malay A.D."/>
            <person name="Moran D.A.P."/>
            <person name="Tomita M."/>
            <person name="Numata K."/>
            <person name="Arakawa K."/>
        </authorList>
    </citation>
    <scope>NUCLEOTIDE SEQUENCE</scope>
</reference>
<dbReference type="EMBL" id="BMAV01010945">
    <property type="protein sequence ID" value="GFY56404.1"/>
    <property type="molecule type" value="Genomic_DNA"/>
</dbReference>
<keyword evidence="1" id="KW-0193">Cuticle</keyword>
<comment type="caution">
    <text evidence="2">The sequence shown here is derived from an EMBL/GenBank/DDBJ whole genome shotgun (WGS) entry which is preliminary data.</text>
</comment>
<dbReference type="PROSITE" id="PS51155">
    <property type="entry name" value="CHIT_BIND_RR_2"/>
    <property type="match status" value="1"/>
</dbReference>
<dbReference type="GO" id="GO:0008010">
    <property type="term" value="F:structural constituent of chitin-based larval cuticle"/>
    <property type="evidence" value="ECO:0007669"/>
    <property type="project" value="TreeGrafter"/>
</dbReference>
<name>A0A8X7C905_9ARAC</name>
<dbReference type="InterPro" id="IPR000618">
    <property type="entry name" value="Insect_cuticle"/>
</dbReference>
<accession>A0A8X7C905</accession>
<evidence type="ECO:0000256" key="1">
    <source>
        <dbReference type="PROSITE-ProRule" id="PRU00497"/>
    </source>
</evidence>
<dbReference type="InterPro" id="IPR050468">
    <property type="entry name" value="Cuticle_Struct_Prot"/>
</dbReference>
<dbReference type="Pfam" id="PF00379">
    <property type="entry name" value="Chitin_bind_4"/>
    <property type="match status" value="1"/>
</dbReference>
<protein>
    <submittedName>
        <fullName evidence="2">Cuticle protein 16.8</fullName>
    </submittedName>
</protein>
<evidence type="ECO:0000313" key="2">
    <source>
        <dbReference type="EMBL" id="GFY56404.1"/>
    </source>
</evidence>
<organism evidence="2 3">
    <name type="scientific">Trichonephila inaurata madagascariensis</name>
    <dbReference type="NCBI Taxonomy" id="2747483"/>
    <lineage>
        <taxon>Eukaryota</taxon>
        <taxon>Metazoa</taxon>
        <taxon>Ecdysozoa</taxon>
        <taxon>Arthropoda</taxon>
        <taxon>Chelicerata</taxon>
        <taxon>Arachnida</taxon>
        <taxon>Araneae</taxon>
        <taxon>Araneomorphae</taxon>
        <taxon>Entelegynae</taxon>
        <taxon>Araneoidea</taxon>
        <taxon>Nephilidae</taxon>
        <taxon>Trichonephila</taxon>
        <taxon>Trichonephila inaurata</taxon>
    </lineage>
</organism>
<gene>
    <name evidence="2" type="primary">NCL1_24264</name>
    <name evidence="2" type="ORF">TNIN_219621</name>
</gene>